<dbReference type="AlphaFoldDB" id="A0A915JFU0"/>
<evidence type="ECO:0000256" key="1">
    <source>
        <dbReference type="SAM" id="MobiDB-lite"/>
    </source>
</evidence>
<feature type="region of interest" description="Disordered" evidence="1">
    <location>
        <begin position="1"/>
        <end position="36"/>
    </location>
</feature>
<dbReference type="Proteomes" id="UP000887565">
    <property type="component" value="Unplaced"/>
</dbReference>
<accession>A0A915JFU0</accession>
<evidence type="ECO:0000313" key="3">
    <source>
        <dbReference type="WBParaSite" id="nRc.2.0.1.t25405-RA"/>
    </source>
</evidence>
<feature type="compositionally biased region" description="Basic and acidic residues" evidence="1">
    <location>
        <begin position="1"/>
        <end position="28"/>
    </location>
</feature>
<name>A0A915JFU0_ROMCU</name>
<dbReference type="WBParaSite" id="nRc.2.0.1.t25405-RA">
    <property type="protein sequence ID" value="nRc.2.0.1.t25405-RA"/>
    <property type="gene ID" value="nRc.2.0.1.g25405"/>
</dbReference>
<protein>
    <submittedName>
        <fullName evidence="3">Uncharacterized protein</fullName>
    </submittedName>
</protein>
<organism evidence="2 3">
    <name type="scientific">Romanomermis culicivorax</name>
    <name type="common">Nematode worm</name>
    <dbReference type="NCBI Taxonomy" id="13658"/>
    <lineage>
        <taxon>Eukaryota</taxon>
        <taxon>Metazoa</taxon>
        <taxon>Ecdysozoa</taxon>
        <taxon>Nematoda</taxon>
        <taxon>Enoplea</taxon>
        <taxon>Dorylaimia</taxon>
        <taxon>Mermithida</taxon>
        <taxon>Mermithoidea</taxon>
        <taxon>Mermithidae</taxon>
        <taxon>Romanomermis</taxon>
    </lineage>
</organism>
<evidence type="ECO:0000313" key="2">
    <source>
        <dbReference type="Proteomes" id="UP000887565"/>
    </source>
</evidence>
<keyword evidence="2" id="KW-1185">Reference proteome</keyword>
<reference evidence="3" key="1">
    <citation type="submission" date="2022-11" db="UniProtKB">
        <authorList>
            <consortium name="WormBaseParasite"/>
        </authorList>
    </citation>
    <scope>IDENTIFICATION</scope>
</reference>
<proteinExistence type="predicted"/>
<sequence>MKNNESRRKAARAEEKQKERDVEDEKRHQQQCSYHESGSKLETCIQNRKMNKGHWKVNELRLSFKSVFNPFWVQELIINIMEKQALGPAMENDATSGKEILMICQSDE</sequence>